<organism evidence="2 3">
    <name type="scientific">Viridothelium virens</name>
    <name type="common">Speckled blister lichen</name>
    <name type="synonym">Trypethelium virens</name>
    <dbReference type="NCBI Taxonomy" id="1048519"/>
    <lineage>
        <taxon>Eukaryota</taxon>
        <taxon>Fungi</taxon>
        <taxon>Dikarya</taxon>
        <taxon>Ascomycota</taxon>
        <taxon>Pezizomycotina</taxon>
        <taxon>Dothideomycetes</taxon>
        <taxon>Dothideomycetes incertae sedis</taxon>
        <taxon>Trypetheliales</taxon>
        <taxon>Trypetheliaceae</taxon>
        <taxon>Viridothelium</taxon>
    </lineage>
</organism>
<dbReference type="OrthoDB" id="2684236at2759"/>
<evidence type="ECO:0000313" key="3">
    <source>
        <dbReference type="Proteomes" id="UP000800092"/>
    </source>
</evidence>
<protein>
    <recommendedName>
        <fullName evidence="4">Glycine-rich domain-containing protein 1</fullName>
    </recommendedName>
</protein>
<accession>A0A6A6HNS0</accession>
<feature type="compositionally biased region" description="Low complexity" evidence="1">
    <location>
        <begin position="559"/>
        <end position="570"/>
    </location>
</feature>
<proteinExistence type="predicted"/>
<evidence type="ECO:0000313" key="2">
    <source>
        <dbReference type="EMBL" id="KAF2239651.1"/>
    </source>
</evidence>
<dbReference type="EMBL" id="ML991772">
    <property type="protein sequence ID" value="KAF2239651.1"/>
    <property type="molecule type" value="Genomic_DNA"/>
</dbReference>
<name>A0A6A6HNS0_VIRVR</name>
<dbReference type="PANTHER" id="PTHR34365:SF7">
    <property type="entry name" value="GLYCINE-RICH DOMAIN-CONTAINING PROTEIN 1"/>
    <property type="match status" value="1"/>
</dbReference>
<dbReference type="AlphaFoldDB" id="A0A6A6HNS0"/>
<feature type="region of interest" description="Disordered" evidence="1">
    <location>
        <begin position="557"/>
        <end position="580"/>
    </location>
</feature>
<gene>
    <name evidence="2" type="ORF">EV356DRAFT_513939</name>
</gene>
<evidence type="ECO:0008006" key="4">
    <source>
        <dbReference type="Google" id="ProtNLM"/>
    </source>
</evidence>
<keyword evidence="3" id="KW-1185">Reference proteome</keyword>
<dbReference type="PANTHER" id="PTHR34365">
    <property type="entry name" value="ENOLASE (DUF1399)"/>
    <property type="match status" value="1"/>
</dbReference>
<dbReference type="InterPro" id="IPR009836">
    <property type="entry name" value="GRDP-like"/>
</dbReference>
<reference evidence="2" key="1">
    <citation type="journal article" date="2020" name="Stud. Mycol.">
        <title>101 Dothideomycetes genomes: a test case for predicting lifestyles and emergence of pathogens.</title>
        <authorList>
            <person name="Haridas S."/>
            <person name="Albert R."/>
            <person name="Binder M."/>
            <person name="Bloem J."/>
            <person name="Labutti K."/>
            <person name="Salamov A."/>
            <person name="Andreopoulos B."/>
            <person name="Baker S."/>
            <person name="Barry K."/>
            <person name="Bills G."/>
            <person name="Bluhm B."/>
            <person name="Cannon C."/>
            <person name="Castanera R."/>
            <person name="Culley D."/>
            <person name="Daum C."/>
            <person name="Ezra D."/>
            <person name="Gonzalez J."/>
            <person name="Henrissat B."/>
            <person name="Kuo A."/>
            <person name="Liang C."/>
            <person name="Lipzen A."/>
            <person name="Lutzoni F."/>
            <person name="Magnuson J."/>
            <person name="Mondo S."/>
            <person name="Nolan M."/>
            <person name="Ohm R."/>
            <person name="Pangilinan J."/>
            <person name="Park H.-J."/>
            <person name="Ramirez L."/>
            <person name="Alfaro M."/>
            <person name="Sun H."/>
            <person name="Tritt A."/>
            <person name="Yoshinaga Y."/>
            <person name="Zwiers L.-H."/>
            <person name="Turgeon B."/>
            <person name="Goodwin S."/>
            <person name="Spatafora J."/>
            <person name="Crous P."/>
            <person name="Grigoriev I."/>
        </authorList>
    </citation>
    <scope>NUCLEOTIDE SEQUENCE</scope>
    <source>
        <strain evidence="2">Tuck. ex Michener</strain>
    </source>
</reference>
<evidence type="ECO:0000256" key="1">
    <source>
        <dbReference type="SAM" id="MobiDB-lite"/>
    </source>
</evidence>
<dbReference type="Pfam" id="PF07173">
    <property type="entry name" value="GRDP-like"/>
    <property type="match status" value="1"/>
</dbReference>
<dbReference type="Proteomes" id="UP000800092">
    <property type="component" value="Unassembled WGS sequence"/>
</dbReference>
<sequence>MSAAQEKESPPAYDEELEHLNQQFDSLTLSPSALPSVDHCIAHLKFLHSLHILREDVATNDALFDIASPHDALVAAANDNDVAKMRARVREKRWQVYVTRAVARFAVWMESCVPKTRGGKPQEPLRTADLAQSRLVTSNIALQGSPTGPVYSEQDLPPLDILMVWHAHLLNPRCFFEDCLRHGRLDFYAAYFPWQIINSSIDNKTLEYDPKAVTKEKFERDTGLRWDNLDEGSETSIRCPNCNTIVRVPYTRASGYASKTDYFYTGTGLADEDFKQPCPSCGICLSHAYARVQKFRRDMQLLLKDDIPLPGTCTGTNGLPIEVRVDTSFLFASLLAKTSIRASLLEACDPRRSDATMEDIKKLFESAVTNSDIVSAAKSGSSRLVGSERVSIRRVMSRYWYNSSPFALDLVGAVIRQGTFVDKMFRIDWLHSPSLKSTMSRSLKKYLRFWQLMVSNPKRTAVPTLDIDLAWHTHQLNPKCYYAFSHSQTHKLVDHDDKIEEQDLSDAFEWTSKTYQKTFGEVYSECNCWYCESIREAHTSGSDKLFSRTKHKALEAFHSSSPSSPSSPSPCTQDPTLGPHLSAHNVVRRRDSATASRLATAQHTRRMNALYGSACERARKKGWAEPRRDDYMYAYAWGYPLYYPLYMPYYVDPCISASSVGSTGVYAADPCAVDMAPVGGVEGGLRGVVVEEEEDVEGVGVVVGDVVVGSAAKMEVVAVCDKEECIISVITGYCLELLDGMLD</sequence>